<comment type="similarity">
    <text evidence="7">Belongs to the glycosyltransferase 87 family.</text>
</comment>
<gene>
    <name evidence="9" type="ORF">PSQ90_10320</name>
</gene>
<dbReference type="InterPro" id="IPR018584">
    <property type="entry name" value="GT87"/>
</dbReference>
<dbReference type="Pfam" id="PF09594">
    <property type="entry name" value="GT87"/>
    <property type="match status" value="1"/>
</dbReference>
<keyword evidence="5 8" id="KW-1133">Transmembrane helix</keyword>
<name>A0ABY7YTK5_9HYPH</name>
<feature type="transmembrane region" description="Helical" evidence="8">
    <location>
        <begin position="302"/>
        <end position="332"/>
    </location>
</feature>
<dbReference type="RefSeq" id="WP_282210237.1">
    <property type="nucleotide sequence ID" value="NZ_CP118247.1"/>
</dbReference>
<evidence type="ECO:0000256" key="1">
    <source>
        <dbReference type="ARBA" id="ARBA00004651"/>
    </source>
</evidence>
<feature type="transmembrane region" description="Helical" evidence="8">
    <location>
        <begin position="272"/>
        <end position="290"/>
    </location>
</feature>
<evidence type="ECO:0000256" key="7">
    <source>
        <dbReference type="ARBA" id="ARBA00024033"/>
    </source>
</evidence>
<keyword evidence="10" id="KW-1185">Reference proteome</keyword>
<dbReference type="EMBL" id="CP118247">
    <property type="protein sequence ID" value="WDR04716.1"/>
    <property type="molecule type" value="Genomic_DNA"/>
</dbReference>
<feature type="transmembrane region" description="Helical" evidence="8">
    <location>
        <begin position="206"/>
        <end position="231"/>
    </location>
</feature>
<evidence type="ECO:0000256" key="3">
    <source>
        <dbReference type="ARBA" id="ARBA00022679"/>
    </source>
</evidence>
<proteinExistence type="inferred from homology"/>
<comment type="subcellular location">
    <subcellularLocation>
        <location evidence="1">Cell membrane</location>
        <topology evidence="1">Multi-pass membrane protein</topology>
    </subcellularLocation>
</comment>
<dbReference type="Proteomes" id="UP001222118">
    <property type="component" value="Chromosome"/>
</dbReference>
<reference evidence="9 10" key="1">
    <citation type="submission" date="2023-02" db="EMBL/GenBank/DDBJ databases">
        <title>Devosia chondri sp. nov., isolated from the phycosphere of marine algae.</title>
        <authorList>
            <person name="Kim J.M."/>
            <person name="Lee J.K."/>
            <person name="Choi B.J."/>
            <person name="Bayburt H."/>
            <person name="Jeon C.O."/>
        </authorList>
    </citation>
    <scope>NUCLEOTIDE SEQUENCE [LARGE SCALE GENOMIC DNA]</scope>
    <source>
        <strain evidence="9 10">G2-5</strain>
    </source>
</reference>
<feature type="transmembrane region" description="Helical" evidence="8">
    <location>
        <begin position="352"/>
        <end position="380"/>
    </location>
</feature>
<evidence type="ECO:0000256" key="5">
    <source>
        <dbReference type="ARBA" id="ARBA00022989"/>
    </source>
</evidence>
<keyword evidence="2" id="KW-1003">Cell membrane</keyword>
<keyword evidence="6 8" id="KW-0472">Membrane</keyword>
<evidence type="ECO:0000313" key="10">
    <source>
        <dbReference type="Proteomes" id="UP001222118"/>
    </source>
</evidence>
<sequence>MFPSHRNFKIVLLGLSLAHLLGFMIGQITNSLGIRGYLYSDGSPVGADFINLWSSARMVLAGRWGEIYVPDAFMAYQLDFIGSPIGHRVWAYPPTTLLFSWPFGLLGFYPALLAWSVLGLAVLWYGARRFGFDGLEIAIILTSPATVLCVYGGQSGSLFTGLMLIALAAGRVSGGGAGLAASLLTMKPQSGFLLPLLWLFQKRWRAIAVAAVGGLSLALASLMIFGSAAWLDYAGKTLPELSLLEKTGHGLFTLMIPSTFMAVRILTGDGDLAVIIHGIAAVLVGIVLIVRLRAVLDPMRRAAMVLIATVLMTPYMHNYDLALLLCAALLIARRPGNSKFGPLGLNGLVVMAWGLPQLVIGLNAVGLPISPLLILPLLFLA</sequence>
<evidence type="ECO:0000256" key="2">
    <source>
        <dbReference type="ARBA" id="ARBA00022475"/>
    </source>
</evidence>
<protein>
    <submittedName>
        <fullName evidence="9">Glycosyltransferase family 87 protein</fullName>
    </submittedName>
</protein>
<evidence type="ECO:0000256" key="6">
    <source>
        <dbReference type="ARBA" id="ARBA00023136"/>
    </source>
</evidence>
<keyword evidence="4 8" id="KW-0812">Transmembrane</keyword>
<keyword evidence="3" id="KW-0808">Transferase</keyword>
<feature type="transmembrane region" description="Helical" evidence="8">
    <location>
        <begin position="107"/>
        <end position="127"/>
    </location>
</feature>
<organism evidence="9 10">
    <name type="scientific">Devosia rhodophyticola</name>
    <dbReference type="NCBI Taxonomy" id="3026423"/>
    <lineage>
        <taxon>Bacteria</taxon>
        <taxon>Pseudomonadati</taxon>
        <taxon>Pseudomonadota</taxon>
        <taxon>Alphaproteobacteria</taxon>
        <taxon>Hyphomicrobiales</taxon>
        <taxon>Devosiaceae</taxon>
        <taxon>Devosia</taxon>
    </lineage>
</organism>
<evidence type="ECO:0000256" key="8">
    <source>
        <dbReference type="SAM" id="Phobius"/>
    </source>
</evidence>
<evidence type="ECO:0000313" key="9">
    <source>
        <dbReference type="EMBL" id="WDR04716.1"/>
    </source>
</evidence>
<accession>A0ABY7YTK5</accession>
<evidence type="ECO:0000256" key="4">
    <source>
        <dbReference type="ARBA" id="ARBA00022692"/>
    </source>
</evidence>